<keyword evidence="2" id="KW-0808">Transferase</keyword>
<dbReference type="SUPFAM" id="SSF53448">
    <property type="entry name" value="Nucleotide-diphospho-sugar transferases"/>
    <property type="match status" value="1"/>
</dbReference>
<evidence type="ECO:0000256" key="1">
    <source>
        <dbReference type="ARBA" id="ARBA00007677"/>
    </source>
</evidence>
<comment type="caution">
    <text evidence="3">The sequence shown here is derived from an EMBL/GenBank/DDBJ whole genome shotgun (WGS) entry which is preliminary data.</text>
</comment>
<dbReference type="Gene3D" id="3.90.550.10">
    <property type="entry name" value="Spore Coat Polysaccharide Biosynthesis Protein SpsA, Chain A"/>
    <property type="match status" value="1"/>
</dbReference>
<protein>
    <recommendedName>
        <fullName evidence="5">Protein xylosyltransferase</fullName>
    </recommendedName>
</protein>
<comment type="similarity">
    <text evidence="1">Belongs to the glycosyltransferase 15 family.</text>
</comment>
<gene>
    <name evidence="3" type="ORF">PCOR1329_LOCUS54447</name>
</gene>
<evidence type="ECO:0008006" key="5">
    <source>
        <dbReference type="Google" id="ProtNLM"/>
    </source>
</evidence>
<dbReference type="InterPro" id="IPR002685">
    <property type="entry name" value="Glyco_trans_15"/>
</dbReference>
<name>A0ABN9V825_9DINO</name>
<reference evidence="3" key="1">
    <citation type="submission" date="2023-10" db="EMBL/GenBank/DDBJ databases">
        <authorList>
            <person name="Chen Y."/>
            <person name="Shah S."/>
            <person name="Dougan E. K."/>
            <person name="Thang M."/>
            <person name="Chan C."/>
        </authorList>
    </citation>
    <scope>NUCLEOTIDE SEQUENCE [LARGE SCALE GENOMIC DNA]</scope>
</reference>
<dbReference type="Pfam" id="PF01793">
    <property type="entry name" value="Glyco_transf_15"/>
    <property type="match status" value="1"/>
</dbReference>
<dbReference type="PANTHER" id="PTHR31121:SF6">
    <property type="entry name" value="ALPHA-1,2 MANNOSYLTRANSFERASE KTR1"/>
    <property type="match status" value="1"/>
</dbReference>
<dbReference type="EMBL" id="CAUYUJ010016653">
    <property type="protein sequence ID" value="CAK0867525.1"/>
    <property type="molecule type" value="Genomic_DNA"/>
</dbReference>
<proteinExistence type="inferred from homology"/>
<keyword evidence="4" id="KW-1185">Reference proteome</keyword>
<sequence length="228" mass="27113">MSDVGGTGYDWKIETFDLRYPKVISDDHAWKDKMNPCARAVATSYKHMNQFFTKAMYEHPSLQQYKYYLRIDTDFNFMETLEEDPFCMMAKTGRKFMWQTRKEIQNSQCSDGMWEWFLQYQETHRLIPQDPLFWRPKGARVNYVGYAGMGDLDFFRSERVRRLAEALNEDGRIYLNRWSDQTYYVLLFALFENHTTVGDAGFKWPASSWCHKCTIPPAPFDPMTGKLR</sequence>
<dbReference type="PANTHER" id="PTHR31121">
    <property type="entry name" value="ALPHA-1,2 MANNOSYLTRANSFERASE KTR1"/>
    <property type="match status" value="1"/>
</dbReference>
<evidence type="ECO:0000313" key="4">
    <source>
        <dbReference type="Proteomes" id="UP001189429"/>
    </source>
</evidence>
<evidence type="ECO:0000313" key="3">
    <source>
        <dbReference type="EMBL" id="CAK0867525.1"/>
    </source>
</evidence>
<evidence type="ECO:0000256" key="2">
    <source>
        <dbReference type="ARBA" id="ARBA00022679"/>
    </source>
</evidence>
<dbReference type="Proteomes" id="UP001189429">
    <property type="component" value="Unassembled WGS sequence"/>
</dbReference>
<accession>A0ABN9V825</accession>
<dbReference type="InterPro" id="IPR029044">
    <property type="entry name" value="Nucleotide-diphossugar_trans"/>
</dbReference>
<organism evidence="3 4">
    <name type="scientific">Prorocentrum cordatum</name>
    <dbReference type="NCBI Taxonomy" id="2364126"/>
    <lineage>
        <taxon>Eukaryota</taxon>
        <taxon>Sar</taxon>
        <taxon>Alveolata</taxon>
        <taxon>Dinophyceae</taxon>
        <taxon>Prorocentrales</taxon>
        <taxon>Prorocentraceae</taxon>
        <taxon>Prorocentrum</taxon>
    </lineage>
</organism>